<comment type="caution">
    <text evidence="5">The sequence shown here is derived from an EMBL/GenBank/DDBJ whole genome shotgun (WGS) entry which is preliminary data.</text>
</comment>
<name>A0A242CFF4_9ENTE</name>
<dbReference type="EMBL" id="NGLE01000002">
    <property type="protein sequence ID" value="OTO08967.1"/>
    <property type="molecule type" value="Genomic_DNA"/>
</dbReference>
<proteinExistence type="predicted"/>
<feature type="domain" description="WxL" evidence="3">
    <location>
        <begin position="34"/>
        <end position="235"/>
    </location>
</feature>
<evidence type="ECO:0000256" key="2">
    <source>
        <dbReference type="SAM" id="SignalP"/>
    </source>
</evidence>
<dbReference type="STRING" id="1834181.A5880_001967"/>
<dbReference type="OrthoDB" id="2356942at2"/>
<keyword evidence="2" id="KW-0732">Signal</keyword>
<organism evidence="5">
    <name type="scientific">Candidatus Enterococcus mansonii</name>
    <dbReference type="NCBI Taxonomy" id="1834181"/>
    <lineage>
        <taxon>Bacteria</taxon>
        <taxon>Bacillati</taxon>
        <taxon>Bacillota</taxon>
        <taxon>Bacilli</taxon>
        <taxon>Lactobacillales</taxon>
        <taxon>Enterococcaceae</taxon>
        <taxon>Enterococcus</taxon>
    </lineage>
</organism>
<protein>
    <recommendedName>
        <fullName evidence="3">WxL domain-containing protein</fullName>
    </recommendedName>
</protein>
<evidence type="ECO:0000313" key="6">
    <source>
        <dbReference type="Proteomes" id="UP000195139"/>
    </source>
</evidence>
<sequence>MKTIKLLSTVGLISIFSLNGVVTFAADSVIPENGVSKSHITFKANDESTDPVNPNNPDQPVDPDEPIDPTDPDNPGTGNKGPLSIDYISNIQFGEQEIKSGDTIYNALNENPFVQVTDKRGTGAGWTLSAQTKGFYTADGKKQLKGATLSFKNGQVKTGSGNVSTAPTTTDVTFNNADAKVVMTAKKDAGRGTWVDVFSGEADNNQNVKLKVLEGSADANVDYQAEINWTLANAPK</sequence>
<dbReference type="RefSeq" id="WP_086330853.1">
    <property type="nucleotide sequence ID" value="NZ_NGLE02000001.1"/>
</dbReference>
<dbReference type="InterPro" id="IPR027994">
    <property type="entry name" value="WxL_dom"/>
</dbReference>
<keyword evidence="6" id="KW-1185">Reference proteome</keyword>
<gene>
    <name evidence="5" type="ORF">A5880_001967</name>
    <name evidence="4" type="ORF">A5880_002062</name>
</gene>
<feature type="compositionally biased region" description="Acidic residues" evidence="1">
    <location>
        <begin position="61"/>
        <end position="71"/>
    </location>
</feature>
<dbReference type="AlphaFoldDB" id="A0A242CFF4"/>
<reference evidence="5" key="1">
    <citation type="submission" date="2017-05" db="EMBL/GenBank/DDBJ databases">
        <title>The Genome Sequence of Enterococcus sp. 4G2_DIV0659.</title>
        <authorList>
            <consortium name="The Broad Institute Genomics Platform"/>
            <consortium name="The Broad Institute Genomic Center for Infectious Diseases"/>
            <person name="Earl A."/>
            <person name="Manson A."/>
            <person name="Schwartman J."/>
            <person name="Gilmore M."/>
            <person name="Abouelleil A."/>
            <person name="Cao P."/>
            <person name="Chapman S."/>
            <person name="Cusick C."/>
            <person name="Shea T."/>
            <person name="Young S."/>
            <person name="Neafsey D."/>
            <person name="Nusbaum C."/>
            <person name="Birren B."/>
        </authorList>
    </citation>
    <scope>NUCLEOTIDE SEQUENCE [LARGE SCALE GENOMIC DNA]</scope>
    <source>
        <strain evidence="5">4G2_DIV0659</strain>
    </source>
</reference>
<feature type="compositionally biased region" description="Low complexity" evidence="1">
    <location>
        <begin position="50"/>
        <end position="59"/>
    </location>
</feature>
<evidence type="ECO:0000259" key="3">
    <source>
        <dbReference type="Pfam" id="PF13731"/>
    </source>
</evidence>
<feature type="chain" id="PRO_5012037624" description="WxL domain-containing protein" evidence="2">
    <location>
        <begin position="26"/>
        <end position="236"/>
    </location>
</feature>
<accession>A0A242CFF4</accession>
<dbReference type="EMBL" id="NGLE02000001">
    <property type="protein sequence ID" value="MEI5994504.1"/>
    <property type="molecule type" value="Genomic_DNA"/>
</dbReference>
<feature type="region of interest" description="Disordered" evidence="1">
    <location>
        <begin position="45"/>
        <end position="84"/>
    </location>
</feature>
<dbReference type="Pfam" id="PF13731">
    <property type="entry name" value="WxL"/>
    <property type="match status" value="1"/>
</dbReference>
<evidence type="ECO:0000256" key="1">
    <source>
        <dbReference type="SAM" id="MobiDB-lite"/>
    </source>
</evidence>
<evidence type="ECO:0000313" key="5">
    <source>
        <dbReference type="EMBL" id="OTO08967.1"/>
    </source>
</evidence>
<evidence type="ECO:0000313" key="4">
    <source>
        <dbReference type="EMBL" id="MEI5994504.1"/>
    </source>
</evidence>
<dbReference type="Proteomes" id="UP000195139">
    <property type="component" value="Unassembled WGS sequence"/>
</dbReference>
<reference evidence="4 6" key="2">
    <citation type="submission" date="2018-07" db="EMBL/GenBank/DDBJ databases">
        <title>The Genome Sequence of Enterococcus sp. DIV0659b.</title>
        <authorList>
            <consortium name="The Broad Institute Genomics Platform"/>
            <consortium name="The Broad Institute Genomic Center for Infectious Diseases"/>
            <person name="Earl A."/>
            <person name="Manson A."/>
            <person name="Schwartman J."/>
            <person name="Gilmore M."/>
            <person name="Abouelleil A."/>
            <person name="Cao P."/>
            <person name="Chapman S."/>
            <person name="Cusick C."/>
            <person name="Shea T."/>
            <person name="Young S."/>
            <person name="Neafsey D."/>
            <person name="Nusbaum C."/>
            <person name="Birren B."/>
        </authorList>
    </citation>
    <scope>NUCLEOTIDE SEQUENCE [LARGE SCALE GENOMIC DNA]</scope>
    <source>
        <strain evidence="4 6">4G2_DIV0659</strain>
    </source>
</reference>
<feature type="signal peptide" evidence="2">
    <location>
        <begin position="1"/>
        <end position="25"/>
    </location>
</feature>